<sequence>MGRMTAVFKADLEETNSTLSVSEWWLEPNTEGPHIHKHPEAHLFYVIEGRLTVYLQGKDWLETESGSYIYIPGETEHGFENRSSNKVGFISINTPGGFEQSIPGIVNYFNENPLGDTKAST</sequence>
<dbReference type="AlphaFoldDB" id="A0A545T674"/>
<dbReference type="OrthoDB" id="9793521at2"/>
<dbReference type="GO" id="GO:0046872">
    <property type="term" value="F:metal ion binding"/>
    <property type="evidence" value="ECO:0007669"/>
    <property type="project" value="UniProtKB-KW"/>
</dbReference>
<dbReference type="Pfam" id="PF07883">
    <property type="entry name" value="Cupin_2"/>
    <property type="match status" value="1"/>
</dbReference>
<organism evidence="3 4">
    <name type="scientific">Exilibacterium tricleocarpae</name>
    <dbReference type="NCBI Taxonomy" id="2591008"/>
    <lineage>
        <taxon>Bacteria</taxon>
        <taxon>Pseudomonadati</taxon>
        <taxon>Pseudomonadota</taxon>
        <taxon>Gammaproteobacteria</taxon>
        <taxon>Cellvibrionales</taxon>
        <taxon>Cellvibrionaceae</taxon>
        <taxon>Exilibacterium</taxon>
    </lineage>
</organism>
<dbReference type="Proteomes" id="UP000319732">
    <property type="component" value="Unassembled WGS sequence"/>
</dbReference>
<feature type="domain" description="Cupin type-2" evidence="2">
    <location>
        <begin position="26"/>
        <end position="92"/>
    </location>
</feature>
<protein>
    <submittedName>
        <fullName evidence="3">Cupin domain-containing protein</fullName>
    </submittedName>
</protein>
<dbReference type="InterPro" id="IPR011051">
    <property type="entry name" value="RmlC_Cupin_sf"/>
</dbReference>
<dbReference type="InterPro" id="IPR014710">
    <property type="entry name" value="RmlC-like_jellyroll"/>
</dbReference>
<keyword evidence="4" id="KW-1185">Reference proteome</keyword>
<evidence type="ECO:0000256" key="1">
    <source>
        <dbReference type="ARBA" id="ARBA00022723"/>
    </source>
</evidence>
<name>A0A545T674_9GAMM</name>
<evidence type="ECO:0000259" key="2">
    <source>
        <dbReference type="Pfam" id="PF07883"/>
    </source>
</evidence>
<dbReference type="SUPFAM" id="SSF51182">
    <property type="entry name" value="RmlC-like cupins"/>
    <property type="match status" value="1"/>
</dbReference>
<gene>
    <name evidence="3" type="ORF">FKG94_18105</name>
</gene>
<dbReference type="InterPro" id="IPR051610">
    <property type="entry name" value="GPI/OXD"/>
</dbReference>
<dbReference type="InterPro" id="IPR013096">
    <property type="entry name" value="Cupin_2"/>
</dbReference>
<evidence type="ECO:0000313" key="4">
    <source>
        <dbReference type="Proteomes" id="UP000319732"/>
    </source>
</evidence>
<dbReference type="Gene3D" id="2.60.120.10">
    <property type="entry name" value="Jelly Rolls"/>
    <property type="match status" value="1"/>
</dbReference>
<evidence type="ECO:0000313" key="3">
    <source>
        <dbReference type="EMBL" id="TQV72737.1"/>
    </source>
</evidence>
<comment type="caution">
    <text evidence="3">The sequence shown here is derived from an EMBL/GenBank/DDBJ whole genome shotgun (WGS) entry which is preliminary data.</text>
</comment>
<proteinExistence type="predicted"/>
<dbReference type="PANTHER" id="PTHR35848">
    <property type="entry name" value="OXALATE-BINDING PROTEIN"/>
    <property type="match status" value="1"/>
</dbReference>
<keyword evidence="1" id="KW-0479">Metal-binding</keyword>
<accession>A0A545T674</accession>
<reference evidence="3 4" key="1">
    <citation type="submission" date="2019-06" db="EMBL/GenBank/DDBJ databases">
        <title>Whole genome sequence for Cellvibrionaceae sp. R142.</title>
        <authorList>
            <person name="Wang G."/>
        </authorList>
    </citation>
    <scope>NUCLEOTIDE SEQUENCE [LARGE SCALE GENOMIC DNA]</scope>
    <source>
        <strain evidence="3 4">R142</strain>
    </source>
</reference>
<dbReference type="EMBL" id="VHSG01000019">
    <property type="protein sequence ID" value="TQV72737.1"/>
    <property type="molecule type" value="Genomic_DNA"/>
</dbReference>